<gene>
    <name evidence="3" type="ORF">SCF082_LOCUS47023</name>
</gene>
<dbReference type="InterPro" id="IPR005302">
    <property type="entry name" value="MoCF_Sase_C"/>
</dbReference>
<dbReference type="Proteomes" id="UP001642464">
    <property type="component" value="Unassembled WGS sequence"/>
</dbReference>
<dbReference type="InterPro" id="IPR046461">
    <property type="entry name" value="TerL_ATPase"/>
</dbReference>
<dbReference type="Gene3D" id="3.90.180.10">
    <property type="entry name" value="Medium-chain alcohol dehydrogenases, catalytic domain"/>
    <property type="match status" value="1"/>
</dbReference>
<dbReference type="SUPFAM" id="SSF51735">
    <property type="entry name" value="NAD(P)-binding Rossmann-fold domains"/>
    <property type="match status" value="1"/>
</dbReference>
<protein>
    <submittedName>
        <fullName evidence="3">Quinone oxidoreductase (NADPH:quinone reductase) (Zeta-crystallin)</fullName>
    </submittedName>
</protein>
<dbReference type="Pfam" id="PF03473">
    <property type="entry name" value="MOSC"/>
    <property type="match status" value="1"/>
</dbReference>
<comment type="caution">
    <text evidence="3">The sequence shown here is derived from an EMBL/GenBank/DDBJ whole genome shotgun (WGS) entry which is preliminary data.</text>
</comment>
<organism evidence="3 4">
    <name type="scientific">Durusdinium trenchii</name>
    <dbReference type="NCBI Taxonomy" id="1381693"/>
    <lineage>
        <taxon>Eukaryota</taxon>
        <taxon>Sar</taxon>
        <taxon>Alveolata</taxon>
        <taxon>Dinophyceae</taxon>
        <taxon>Suessiales</taxon>
        <taxon>Symbiodiniaceae</taxon>
        <taxon>Durusdinium</taxon>
    </lineage>
</organism>
<dbReference type="InterPro" id="IPR020843">
    <property type="entry name" value="ER"/>
</dbReference>
<keyword evidence="1" id="KW-0521">NADP</keyword>
<dbReference type="InterPro" id="IPR011037">
    <property type="entry name" value="Pyrv_Knase-like_insert_dom_sf"/>
</dbReference>
<dbReference type="SUPFAM" id="SSF50800">
    <property type="entry name" value="PK beta-barrel domain-like"/>
    <property type="match status" value="1"/>
</dbReference>
<keyword evidence="4" id="KW-1185">Reference proteome</keyword>
<evidence type="ECO:0000313" key="4">
    <source>
        <dbReference type="Proteomes" id="UP001642464"/>
    </source>
</evidence>
<evidence type="ECO:0000313" key="3">
    <source>
        <dbReference type="EMBL" id="CAK9100488.1"/>
    </source>
</evidence>
<dbReference type="EMBL" id="CAXAMM010041635">
    <property type="protein sequence ID" value="CAK9100488.1"/>
    <property type="molecule type" value="Genomic_DNA"/>
</dbReference>
<dbReference type="CDD" id="cd08253">
    <property type="entry name" value="zeta_crystallin"/>
    <property type="match status" value="1"/>
</dbReference>
<dbReference type="Pfam" id="PF00107">
    <property type="entry name" value="ADH_zinc_N"/>
    <property type="match status" value="1"/>
</dbReference>
<reference evidence="3 4" key="1">
    <citation type="submission" date="2024-02" db="EMBL/GenBank/DDBJ databases">
        <authorList>
            <person name="Chen Y."/>
            <person name="Shah S."/>
            <person name="Dougan E. K."/>
            <person name="Thang M."/>
            <person name="Chan C."/>
        </authorList>
    </citation>
    <scope>NUCLEOTIDE SEQUENCE [LARGE SCALE GENOMIC DNA]</scope>
</reference>
<feature type="domain" description="MOSC" evidence="2">
    <location>
        <begin position="708"/>
        <end position="844"/>
    </location>
</feature>
<dbReference type="Gene3D" id="3.40.50.720">
    <property type="entry name" value="NAD(P)-binding Rossmann-like Domain"/>
    <property type="match status" value="1"/>
</dbReference>
<sequence length="1178" mass="130423">MSLAPRNRYFGLTGRWNRTFLRTLGAQLVLLQRVVLHPTYRGAGIATPFVRRSCALCPYPWIEVLTQMGHIHPFFERAGFIRVGTTRPKARTRRQHSAIYGGKKPHGSTKGFVTRETFDKSRFTNPVYYILDNRKNAYLQMLSRGASSAAACGHLGLTLAAVRCTLADEPTFAERLRQVQELLSQNVAAALYRSAMEGSVTAQTFFLKNCPPPDWPEGIEPAAPADDLEEISDQQLLRHLRSAMAQLEADLAPPLDQGARDFSALDRAWMQLAGRAAMRSSTSPQRRAYIERPRGHSKTSDVALQLLWALFASKSPLNGLAAAADREQANLIHRAMERIAQQNAHYLDDLRFLQNLVRNSSTGSRLDVISSDVRSSWGVLPDFVICDELCHWEKPDLWYSLLSSAAKKPHCVLMILTNAGVGRGWQWNVREHARRSPDWYFSSLEGPHAPWITEEWLAEQRALLPPAVFERLWLNTWQHSDGEFVSLAEAEACRDSQLKAAEQGRPGVDYVAAIDYAEKQDLTVGCLCHREGERVIVDRMDVVRPTPTRPTPVQWVEDWIIDTVARFHRVTFIVDEYQLLGTIQRLSPRYDIRRFPFQAGLGNHRLTLNLRQLILHRQVRWFPDCGAITNDALSRDDLETELASLVLRTSASGRVRLDHVQDGLHHDDRSFALGVACLHLIEGVAAGDFLEVTLPPAPGRVEWIGISPQPREEIQPRNTVAANVDTGLEGDHHAKQRPGRKRQVTLIQAEHVTAVAALMQRDELDPSLLRRNLVISGINLISLKDQTFRIGDAIFEGSGPCPPCSRMEENLGPGGYNAMRGHGGITARVIAAGEIRIGDAVVHLPGMQAAFINETGAPDVIQYGELATPTPETGEVLVKVGAAGLNPIDTYIRGGAIPMPLNFPYIPGCDLAGTVEAVGPEVTRFKVGDRVWGSNQGLFGRPGSFAEYVATDEAWLYPTPEGMTDEQAAGAALVGITAHLGLFFHGNLQPGEIVFVNGGTGGVGSMVIQFAKAAGAKVIATAGTEEKRDLCRELGADLALDYRSATLDDEIRAFTEENGGVDLWWETQREPTVERTIGMMKKRGRIILMAGRDARPEFPLGAFYVNDLRMIGFAMFNASPDEQRECADAMNRWYAEGKWKPLIGETLPLNQAAQAHQMQEENTLQKSGTLTGKIVVVP</sequence>
<dbReference type="InterPro" id="IPR027417">
    <property type="entry name" value="P-loop_NTPase"/>
</dbReference>
<dbReference type="PANTHER" id="PTHR44154:SF1">
    <property type="entry name" value="QUINONE OXIDOREDUCTASE"/>
    <property type="match status" value="1"/>
</dbReference>
<dbReference type="InterPro" id="IPR011032">
    <property type="entry name" value="GroES-like_sf"/>
</dbReference>
<dbReference type="PANTHER" id="PTHR44154">
    <property type="entry name" value="QUINONE OXIDOREDUCTASE"/>
    <property type="match status" value="1"/>
</dbReference>
<dbReference type="PROSITE" id="PS51340">
    <property type="entry name" value="MOSC"/>
    <property type="match status" value="1"/>
</dbReference>
<dbReference type="InterPro" id="IPR036291">
    <property type="entry name" value="NAD(P)-bd_dom_sf"/>
</dbReference>
<dbReference type="Pfam" id="PF08240">
    <property type="entry name" value="ADH_N"/>
    <property type="match status" value="1"/>
</dbReference>
<dbReference type="Pfam" id="PF03354">
    <property type="entry name" value="TerL_ATPase"/>
    <property type="match status" value="1"/>
</dbReference>
<dbReference type="Gene3D" id="2.40.33.20">
    <property type="entry name" value="PK beta-barrel domain-like"/>
    <property type="match status" value="1"/>
</dbReference>
<dbReference type="SUPFAM" id="SSF50129">
    <property type="entry name" value="GroES-like"/>
    <property type="match status" value="1"/>
</dbReference>
<accession>A0ABP0RIN9</accession>
<dbReference type="SMART" id="SM00829">
    <property type="entry name" value="PKS_ER"/>
    <property type="match status" value="1"/>
</dbReference>
<dbReference type="Gene3D" id="3.40.50.300">
    <property type="entry name" value="P-loop containing nucleotide triphosphate hydrolases"/>
    <property type="match status" value="1"/>
</dbReference>
<evidence type="ECO:0000256" key="1">
    <source>
        <dbReference type="ARBA" id="ARBA00022857"/>
    </source>
</evidence>
<dbReference type="InterPro" id="IPR013154">
    <property type="entry name" value="ADH-like_N"/>
</dbReference>
<dbReference type="InterPro" id="IPR016181">
    <property type="entry name" value="Acyl_CoA_acyltransferase"/>
</dbReference>
<evidence type="ECO:0000259" key="2">
    <source>
        <dbReference type="PROSITE" id="PS51340"/>
    </source>
</evidence>
<dbReference type="InterPro" id="IPR013149">
    <property type="entry name" value="ADH-like_C"/>
</dbReference>
<dbReference type="SUPFAM" id="SSF55729">
    <property type="entry name" value="Acyl-CoA N-acyltransferases (Nat)"/>
    <property type="match status" value="1"/>
</dbReference>
<dbReference type="Gene3D" id="3.30.420.240">
    <property type="match status" value="1"/>
</dbReference>
<name>A0ABP0RIN9_9DINO</name>
<dbReference type="InterPro" id="IPR051603">
    <property type="entry name" value="Zinc-ADH_QOR/CCCR"/>
</dbReference>
<proteinExistence type="predicted"/>